<dbReference type="PANTHER" id="PTHR43298">
    <property type="entry name" value="MULTIDRUG RESISTANCE PROTEIN NORM-RELATED"/>
    <property type="match status" value="1"/>
</dbReference>
<evidence type="ECO:0000256" key="7">
    <source>
        <dbReference type="ARBA" id="ARBA00023065"/>
    </source>
</evidence>
<dbReference type="PANTHER" id="PTHR43298:SF2">
    <property type="entry name" value="FMN_FAD EXPORTER YEEO-RELATED"/>
    <property type="match status" value="1"/>
</dbReference>
<feature type="transmembrane region" description="Helical" evidence="10">
    <location>
        <begin position="162"/>
        <end position="184"/>
    </location>
</feature>
<evidence type="ECO:0000256" key="10">
    <source>
        <dbReference type="SAM" id="Phobius"/>
    </source>
</evidence>
<keyword evidence="2" id="KW-0813">Transport</keyword>
<dbReference type="GO" id="GO:0005886">
    <property type="term" value="C:plasma membrane"/>
    <property type="evidence" value="ECO:0007669"/>
    <property type="project" value="UniProtKB-SubCell"/>
</dbReference>
<feature type="transmembrane region" description="Helical" evidence="10">
    <location>
        <begin position="238"/>
        <end position="267"/>
    </location>
</feature>
<dbReference type="GO" id="GO:0006811">
    <property type="term" value="P:monoatomic ion transport"/>
    <property type="evidence" value="ECO:0007669"/>
    <property type="project" value="UniProtKB-KW"/>
</dbReference>
<feature type="transmembrane region" description="Helical" evidence="10">
    <location>
        <begin position="196"/>
        <end position="217"/>
    </location>
</feature>
<feature type="transmembrane region" description="Helical" evidence="10">
    <location>
        <begin position="12"/>
        <end position="35"/>
    </location>
</feature>
<gene>
    <name evidence="11" type="ORF">EC912_102515</name>
</gene>
<evidence type="ECO:0000256" key="3">
    <source>
        <dbReference type="ARBA" id="ARBA00022449"/>
    </source>
</evidence>
<dbReference type="PIRSF" id="PIRSF006603">
    <property type="entry name" value="DinF"/>
    <property type="match status" value="1"/>
</dbReference>
<evidence type="ECO:0000313" key="12">
    <source>
        <dbReference type="Proteomes" id="UP000295645"/>
    </source>
</evidence>
<name>A0A4R3YT28_9GAMM</name>
<sequence length="462" mass="49042">MSIDRARARRDIGATLRLALPMVIAQLSAIGTNVVDAVLAGHLNAHTQAAVVTGASIWALAIVTGIGTMMSVPPTVAQLDGAGRRAEVGAVFHQALWIAWGLGILLWFGVRHAAPLMNAFGVVPSLRPDVTGFLHAISWAAPALTTYFALRGLSEGLSMPRPSMYFSFGGLLVLAPLGYVLMYGKLGFPPMGARGSGIATAIVLWLEMLGFAAYVLLHRNYRDLNLRQRFVLPRRQPIGQLLHIGVPMAVTLLMEGGLFVAVALLIGRLGETVTAAHHVALNVASVAFMIPLGLSMAITVRVGNAVGRGDGAGVRYAGFCGIALILVTQLVSSGVMLAIPGPIARLYTGDPGVLAMASQLLILAGFFQFSDGIQVASNGALRGLKDTRVPMVITMFAYWVVGMPVGWYLAFVHDLGARGMWMGLIAGLSMAAVLLFARFYRISATERWRGNSDTSPPLPLHT</sequence>
<dbReference type="AlphaFoldDB" id="A0A4R3YT28"/>
<evidence type="ECO:0000256" key="5">
    <source>
        <dbReference type="ARBA" id="ARBA00022692"/>
    </source>
</evidence>
<feature type="transmembrane region" description="Helical" evidence="10">
    <location>
        <begin position="88"/>
        <end position="110"/>
    </location>
</feature>
<evidence type="ECO:0000313" key="11">
    <source>
        <dbReference type="EMBL" id="TCV96165.1"/>
    </source>
</evidence>
<feature type="transmembrane region" description="Helical" evidence="10">
    <location>
        <begin position="314"/>
        <end position="339"/>
    </location>
</feature>
<feature type="transmembrane region" description="Helical" evidence="10">
    <location>
        <begin position="55"/>
        <end position="76"/>
    </location>
</feature>
<keyword evidence="12" id="KW-1185">Reference proteome</keyword>
<feature type="transmembrane region" description="Helical" evidence="10">
    <location>
        <begin position="421"/>
        <end position="440"/>
    </location>
</feature>
<protein>
    <recommendedName>
        <fullName evidence="9">Multidrug-efflux transporter</fullName>
    </recommendedName>
</protein>
<evidence type="ECO:0000256" key="9">
    <source>
        <dbReference type="ARBA" id="ARBA00031636"/>
    </source>
</evidence>
<evidence type="ECO:0000256" key="2">
    <source>
        <dbReference type="ARBA" id="ARBA00022448"/>
    </source>
</evidence>
<keyword evidence="3" id="KW-0050">Antiport</keyword>
<dbReference type="GO" id="GO:0015297">
    <property type="term" value="F:antiporter activity"/>
    <property type="evidence" value="ECO:0007669"/>
    <property type="project" value="UniProtKB-KW"/>
</dbReference>
<dbReference type="Pfam" id="PF01554">
    <property type="entry name" value="MatE"/>
    <property type="match status" value="2"/>
</dbReference>
<dbReference type="OrthoDB" id="9780160at2"/>
<keyword evidence="5 10" id="KW-0812">Transmembrane</keyword>
<keyword evidence="6 10" id="KW-1133">Transmembrane helix</keyword>
<evidence type="ECO:0000256" key="1">
    <source>
        <dbReference type="ARBA" id="ARBA00004429"/>
    </source>
</evidence>
<dbReference type="Proteomes" id="UP000295645">
    <property type="component" value="Unassembled WGS sequence"/>
</dbReference>
<reference evidence="11 12" key="1">
    <citation type="submission" date="2019-03" db="EMBL/GenBank/DDBJ databases">
        <title>Above-ground endophytic microbial communities from plants in different locations in the United States.</title>
        <authorList>
            <person name="Frank C."/>
        </authorList>
    </citation>
    <scope>NUCLEOTIDE SEQUENCE [LARGE SCALE GENOMIC DNA]</scope>
    <source>
        <strain evidence="11 12">LP_13_YM</strain>
    </source>
</reference>
<keyword evidence="4" id="KW-1003">Cell membrane</keyword>
<comment type="caution">
    <text evidence="11">The sequence shown here is derived from an EMBL/GenBank/DDBJ whole genome shotgun (WGS) entry which is preliminary data.</text>
</comment>
<dbReference type="GO" id="GO:0042910">
    <property type="term" value="F:xenobiotic transmembrane transporter activity"/>
    <property type="evidence" value="ECO:0007669"/>
    <property type="project" value="InterPro"/>
</dbReference>
<evidence type="ECO:0000256" key="4">
    <source>
        <dbReference type="ARBA" id="ARBA00022475"/>
    </source>
</evidence>
<keyword evidence="7" id="KW-0406">Ion transport</keyword>
<feature type="transmembrane region" description="Helical" evidence="10">
    <location>
        <begin position="351"/>
        <end position="369"/>
    </location>
</feature>
<dbReference type="EMBL" id="SMCS01000002">
    <property type="protein sequence ID" value="TCV96165.1"/>
    <property type="molecule type" value="Genomic_DNA"/>
</dbReference>
<feature type="transmembrane region" description="Helical" evidence="10">
    <location>
        <begin position="389"/>
        <end position="409"/>
    </location>
</feature>
<organism evidence="11 12">
    <name type="scientific">Luteibacter rhizovicinus</name>
    <dbReference type="NCBI Taxonomy" id="242606"/>
    <lineage>
        <taxon>Bacteria</taxon>
        <taxon>Pseudomonadati</taxon>
        <taxon>Pseudomonadota</taxon>
        <taxon>Gammaproteobacteria</taxon>
        <taxon>Lysobacterales</taxon>
        <taxon>Rhodanobacteraceae</taxon>
        <taxon>Luteibacter</taxon>
    </lineage>
</organism>
<dbReference type="RefSeq" id="WP_132142369.1">
    <property type="nucleotide sequence ID" value="NZ_SMCS01000002.1"/>
</dbReference>
<proteinExistence type="predicted"/>
<dbReference type="NCBIfam" id="TIGR00797">
    <property type="entry name" value="matE"/>
    <property type="match status" value="1"/>
</dbReference>
<keyword evidence="8 10" id="KW-0472">Membrane</keyword>
<comment type="subcellular location">
    <subcellularLocation>
        <location evidence="1">Cell inner membrane</location>
        <topology evidence="1">Multi-pass membrane protein</topology>
    </subcellularLocation>
</comment>
<feature type="transmembrane region" description="Helical" evidence="10">
    <location>
        <begin position="130"/>
        <end position="150"/>
    </location>
</feature>
<dbReference type="InterPro" id="IPR048279">
    <property type="entry name" value="MdtK-like"/>
</dbReference>
<dbReference type="InterPro" id="IPR050222">
    <property type="entry name" value="MATE_MdtK"/>
</dbReference>
<accession>A0A4R3YT28</accession>
<dbReference type="CDD" id="cd13131">
    <property type="entry name" value="MATE_NorM_like"/>
    <property type="match status" value="1"/>
</dbReference>
<evidence type="ECO:0000256" key="8">
    <source>
        <dbReference type="ARBA" id="ARBA00023136"/>
    </source>
</evidence>
<evidence type="ECO:0000256" key="6">
    <source>
        <dbReference type="ARBA" id="ARBA00022989"/>
    </source>
</evidence>
<dbReference type="InterPro" id="IPR002528">
    <property type="entry name" value="MATE_fam"/>
</dbReference>
<feature type="transmembrane region" description="Helical" evidence="10">
    <location>
        <begin position="279"/>
        <end position="302"/>
    </location>
</feature>